<evidence type="ECO:0000313" key="5">
    <source>
        <dbReference type="Proteomes" id="UP000030746"/>
    </source>
</evidence>
<dbReference type="HOGENOM" id="CLU_067923_0_0_1"/>
<comment type="similarity">
    <text evidence="1">Belongs to the DDAH family.</text>
</comment>
<dbReference type="GO" id="GO:0016597">
    <property type="term" value="F:amino acid binding"/>
    <property type="evidence" value="ECO:0007669"/>
    <property type="project" value="TreeGrafter"/>
</dbReference>
<sequence>MSWFKYNYALVRQIPNSLETEAVRMNNSEAVDFKQARQEYQNYKTVLEKCGVKPVEVEKDEQFPDCVFVEDAAVVIGDKAFMTRQGHPSRRGEVILMPDNVLKNKLDLNIVDMCNDKDDSTIDGGDVLFTGKEILVGLSKRTNAGGIKKIADTFPDYPVTSIPVHSSVLHLKSIATMFGEDIMAVGGSLAAKSMFQSIKEKAKFKYQYIELMNDQSSNGLFINGILVHKTQAEIGDRDYQTIVSSIKGKRLETCLKELYKVDGCLTCCSLLINNEKISS</sequence>
<evidence type="ECO:0000256" key="1">
    <source>
        <dbReference type="ARBA" id="ARBA00008532"/>
    </source>
</evidence>
<proteinExistence type="inferred from homology"/>
<dbReference type="OrthoDB" id="10016839at2759"/>
<dbReference type="PANTHER" id="PTHR12737:SF9">
    <property type="entry name" value="DIMETHYLARGININASE"/>
    <property type="match status" value="1"/>
</dbReference>
<keyword evidence="5" id="KW-1185">Reference proteome</keyword>
<dbReference type="CTD" id="20231791"/>
<dbReference type="Proteomes" id="UP000030746">
    <property type="component" value="Unassembled WGS sequence"/>
</dbReference>
<dbReference type="GO" id="GO:0045429">
    <property type="term" value="P:positive regulation of nitric oxide biosynthetic process"/>
    <property type="evidence" value="ECO:0007669"/>
    <property type="project" value="TreeGrafter"/>
</dbReference>
<dbReference type="GO" id="GO:0000052">
    <property type="term" value="P:citrulline metabolic process"/>
    <property type="evidence" value="ECO:0007669"/>
    <property type="project" value="TreeGrafter"/>
</dbReference>
<dbReference type="RefSeq" id="XP_009056352.1">
    <property type="nucleotide sequence ID" value="XM_009058104.1"/>
</dbReference>
<feature type="active site" description="Nucleophile" evidence="3">
    <location>
        <position position="267"/>
    </location>
</feature>
<protein>
    <submittedName>
        <fullName evidence="4">Uncharacterized protein</fullName>
    </submittedName>
</protein>
<evidence type="ECO:0000313" key="4">
    <source>
        <dbReference type="EMBL" id="ESO93153.1"/>
    </source>
</evidence>
<dbReference type="OMA" id="RKEADMM"/>
<feature type="active site" description="Proton donor" evidence="3">
    <location>
        <position position="170"/>
    </location>
</feature>
<dbReference type="GO" id="GO:0006525">
    <property type="term" value="P:arginine metabolic process"/>
    <property type="evidence" value="ECO:0007669"/>
    <property type="project" value="TreeGrafter"/>
</dbReference>
<dbReference type="PANTHER" id="PTHR12737">
    <property type="entry name" value="DIMETHYLARGININE DIMETHYLAMINOHYDROLASE"/>
    <property type="match status" value="1"/>
</dbReference>
<dbReference type="SUPFAM" id="SSF55909">
    <property type="entry name" value="Pentein"/>
    <property type="match status" value="1"/>
</dbReference>
<dbReference type="GeneID" id="20231791"/>
<dbReference type="Pfam" id="PF19420">
    <property type="entry name" value="DDAH_eukar"/>
    <property type="match status" value="1"/>
</dbReference>
<dbReference type="InterPro" id="IPR033199">
    <property type="entry name" value="DDAH-like"/>
</dbReference>
<accession>V3ZP34</accession>
<dbReference type="KEGG" id="lgi:LOTGIDRAFT_119867"/>
<keyword evidence="2" id="KW-0378">Hydrolase</keyword>
<reference evidence="4 5" key="1">
    <citation type="journal article" date="2013" name="Nature">
        <title>Insights into bilaterian evolution from three spiralian genomes.</title>
        <authorList>
            <person name="Simakov O."/>
            <person name="Marletaz F."/>
            <person name="Cho S.J."/>
            <person name="Edsinger-Gonzales E."/>
            <person name="Havlak P."/>
            <person name="Hellsten U."/>
            <person name="Kuo D.H."/>
            <person name="Larsson T."/>
            <person name="Lv J."/>
            <person name="Arendt D."/>
            <person name="Savage R."/>
            <person name="Osoegawa K."/>
            <person name="de Jong P."/>
            <person name="Grimwood J."/>
            <person name="Chapman J.A."/>
            <person name="Shapiro H."/>
            <person name="Aerts A."/>
            <person name="Otillar R.P."/>
            <person name="Terry A.Y."/>
            <person name="Boore J.L."/>
            <person name="Grigoriev I.V."/>
            <person name="Lindberg D.R."/>
            <person name="Seaver E.C."/>
            <person name="Weisblat D.A."/>
            <person name="Putnam N.H."/>
            <person name="Rokhsar D.S."/>
        </authorList>
    </citation>
    <scope>NUCLEOTIDE SEQUENCE [LARGE SCALE GENOMIC DNA]</scope>
</reference>
<dbReference type="AlphaFoldDB" id="V3ZP34"/>
<dbReference type="EMBL" id="KB201977">
    <property type="protein sequence ID" value="ESO93153.1"/>
    <property type="molecule type" value="Genomic_DNA"/>
</dbReference>
<dbReference type="GO" id="GO:0016403">
    <property type="term" value="F:dimethylargininase activity"/>
    <property type="evidence" value="ECO:0007669"/>
    <property type="project" value="TreeGrafter"/>
</dbReference>
<gene>
    <name evidence="4" type="ORF">LOTGIDRAFT_119867</name>
</gene>
<name>V3ZP34_LOTGI</name>
<dbReference type="FunFam" id="3.75.10.10:FF:000004">
    <property type="entry name" value="N(G),N(G)-dimethylarginine dimethylaminohydrolase 1"/>
    <property type="match status" value="1"/>
</dbReference>
<dbReference type="Gene3D" id="3.75.10.10">
    <property type="entry name" value="L-arginine/glycine Amidinotransferase, Chain A"/>
    <property type="match status" value="1"/>
</dbReference>
<evidence type="ECO:0000256" key="3">
    <source>
        <dbReference type="PIRSR" id="PIRSR633199-1"/>
    </source>
</evidence>
<organism evidence="4 5">
    <name type="scientific">Lottia gigantea</name>
    <name type="common">Giant owl limpet</name>
    <dbReference type="NCBI Taxonomy" id="225164"/>
    <lineage>
        <taxon>Eukaryota</taxon>
        <taxon>Metazoa</taxon>
        <taxon>Spiralia</taxon>
        <taxon>Lophotrochozoa</taxon>
        <taxon>Mollusca</taxon>
        <taxon>Gastropoda</taxon>
        <taxon>Patellogastropoda</taxon>
        <taxon>Lottioidea</taxon>
        <taxon>Lottiidae</taxon>
        <taxon>Lottia</taxon>
    </lineage>
</organism>
<evidence type="ECO:0000256" key="2">
    <source>
        <dbReference type="ARBA" id="ARBA00022801"/>
    </source>
</evidence>